<dbReference type="EMBL" id="CM016556">
    <property type="protein sequence ID" value="TKW13611.1"/>
    <property type="molecule type" value="Genomic_DNA"/>
</dbReference>
<reference evidence="2 3" key="1">
    <citation type="submission" date="2019-03" db="EMBL/GenBank/DDBJ databases">
        <title>WGS assembly of Setaria viridis.</title>
        <authorList>
            <person name="Huang P."/>
            <person name="Jenkins J."/>
            <person name="Grimwood J."/>
            <person name="Barry K."/>
            <person name="Healey A."/>
            <person name="Mamidi S."/>
            <person name="Sreedasyam A."/>
            <person name="Shu S."/>
            <person name="Feldman M."/>
            <person name="Wu J."/>
            <person name="Yu Y."/>
            <person name="Chen C."/>
            <person name="Johnson J."/>
            <person name="Rokhsar D."/>
            <person name="Baxter I."/>
            <person name="Schmutz J."/>
            <person name="Brutnell T."/>
            <person name="Kellogg E."/>
        </authorList>
    </citation>
    <scope>NUCLEOTIDE SEQUENCE [LARGE SCALE GENOMIC DNA]</scope>
    <source>
        <strain evidence="3">cv. A10</strain>
    </source>
</reference>
<evidence type="ECO:0000313" key="3">
    <source>
        <dbReference type="Proteomes" id="UP000298652"/>
    </source>
</evidence>
<dbReference type="AlphaFoldDB" id="A0A4U6UCA5"/>
<evidence type="ECO:0000256" key="1">
    <source>
        <dbReference type="SAM" id="MobiDB-lite"/>
    </source>
</evidence>
<feature type="region of interest" description="Disordered" evidence="1">
    <location>
        <begin position="38"/>
        <end position="63"/>
    </location>
</feature>
<dbReference type="Gramene" id="TKW13612">
    <property type="protein sequence ID" value="TKW13612"/>
    <property type="gene ID" value="SEVIR_5G113501v2"/>
</dbReference>
<sequence>MHDSVRPEEGLGRAAAGVAEGVRQLQALLRRLLLPAAPQRPPRSSLPPAHCAGEVPAGGLSGGRRPSTCWILTSMRSCRSRLDAAFAQVLVHPSGQWQSGSQCWEDYTAFQGVSQVCYRS</sequence>
<gene>
    <name evidence="2" type="ORF">SEVIR_5G113501v2</name>
</gene>
<protein>
    <submittedName>
        <fullName evidence="2">Uncharacterized protein</fullName>
    </submittedName>
</protein>
<dbReference type="EMBL" id="CM016556">
    <property type="protein sequence ID" value="TKW13612.1"/>
    <property type="molecule type" value="Genomic_DNA"/>
</dbReference>
<keyword evidence="3" id="KW-1185">Reference proteome</keyword>
<name>A0A4U6UCA5_SETVI</name>
<accession>A0A4U6UCA5</accession>
<dbReference type="Proteomes" id="UP000298652">
    <property type="component" value="Chromosome 5"/>
</dbReference>
<dbReference type="Gramene" id="TKW13611">
    <property type="protein sequence ID" value="TKW13611"/>
    <property type="gene ID" value="SEVIR_5G113501v2"/>
</dbReference>
<organism evidence="2 3">
    <name type="scientific">Setaria viridis</name>
    <name type="common">Green bristlegrass</name>
    <name type="synonym">Setaria italica subsp. viridis</name>
    <dbReference type="NCBI Taxonomy" id="4556"/>
    <lineage>
        <taxon>Eukaryota</taxon>
        <taxon>Viridiplantae</taxon>
        <taxon>Streptophyta</taxon>
        <taxon>Embryophyta</taxon>
        <taxon>Tracheophyta</taxon>
        <taxon>Spermatophyta</taxon>
        <taxon>Magnoliopsida</taxon>
        <taxon>Liliopsida</taxon>
        <taxon>Poales</taxon>
        <taxon>Poaceae</taxon>
        <taxon>PACMAD clade</taxon>
        <taxon>Panicoideae</taxon>
        <taxon>Panicodae</taxon>
        <taxon>Paniceae</taxon>
        <taxon>Cenchrinae</taxon>
        <taxon>Setaria</taxon>
    </lineage>
</organism>
<proteinExistence type="predicted"/>
<evidence type="ECO:0000313" key="2">
    <source>
        <dbReference type="EMBL" id="TKW13611.1"/>
    </source>
</evidence>